<sequence>MVRCMIRDDAGIFFLHLIINLFLATEVPMESLELFDRPTTYMIRDSLYKKFKALQQEQRDEWARMHK</sequence>
<accession>A0A7J8NDD5</accession>
<evidence type="ECO:0000313" key="2">
    <source>
        <dbReference type="EMBL" id="MBA0574981.1"/>
    </source>
</evidence>
<dbReference type="EMBL" id="JABEZX010063242">
    <property type="protein sequence ID" value="MBA0574981.1"/>
    <property type="molecule type" value="Genomic_DNA"/>
</dbReference>
<feature type="signal peptide" evidence="1">
    <location>
        <begin position="1"/>
        <end position="24"/>
    </location>
</feature>
<evidence type="ECO:0000256" key="1">
    <source>
        <dbReference type="SAM" id="SignalP"/>
    </source>
</evidence>
<protein>
    <submittedName>
        <fullName evidence="2">Uncharacterized protein</fullName>
    </submittedName>
</protein>
<keyword evidence="1" id="KW-0732">Signal</keyword>
<feature type="chain" id="PRO_5029483851" evidence="1">
    <location>
        <begin position="25"/>
        <end position="67"/>
    </location>
</feature>
<keyword evidence="3" id="KW-1185">Reference proteome</keyword>
<comment type="caution">
    <text evidence="2">The sequence shown here is derived from an EMBL/GenBank/DDBJ whole genome shotgun (WGS) entry which is preliminary data.</text>
</comment>
<evidence type="ECO:0000313" key="3">
    <source>
        <dbReference type="Proteomes" id="UP000593572"/>
    </source>
</evidence>
<reference evidence="2 3" key="1">
    <citation type="journal article" date="2019" name="Genome Biol. Evol.">
        <title>Insights into the evolution of the New World diploid cottons (Gossypium, subgenus Houzingenia) based on genome sequencing.</title>
        <authorList>
            <person name="Grover C.E."/>
            <person name="Arick M.A. 2nd"/>
            <person name="Thrash A."/>
            <person name="Conover J.L."/>
            <person name="Sanders W.S."/>
            <person name="Peterson D.G."/>
            <person name="Frelichowski J.E."/>
            <person name="Scheffler J.A."/>
            <person name="Scheffler B.E."/>
            <person name="Wendel J.F."/>
        </authorList>
    </citation>
    <scope>NUCLEOTIDE SEQUENCE [LARGE SCALE GENOMIC DNA]</scope>
    <source>
        <strain evidence="2">157</strain>
        <tissue evidence="2">Leaf</tissue>
    </source>
</reference>
<name>A0A7J8NDD5_9ROSI</name>
<gene>
    <name evidence="2" type="ORF">Golob_027628</name>
</gene>
<dbReference type="Proteomes" id="UP000593572">
    <property type="component" value="Unassembled WGS sequence"/>
</dbReference>
<feature type="non-terminal residue" evidence="2">
    <location>
        <position position="67"/>
    </location>
</feature>
<organism evidence="2 3">
    <name type="scientific">Gossypium lobatum</name>
    <dbReference type="NCBI Taxonomy" id="34289"/>
    <lineage>
        <taxon>Eukaryota</taxon>
        <taxon>Viridiplantae</taxon>
        <taxon>Streptophyta</taxon>
        <taxon>Embryophyta</taxon>
        <taxon>Tracheophyta</taxon>
        <taxon>Spermatophyta</taxon>
        <taxon>Magnoliopsida</taxon>
        <taxon>eudicotyledons</taxon>
        <taxon>Gunneridae</taxon>
        <taxon>Pentapetalae</taxon>
        <taxon>rosids</taxon>
        <taxon>malvids</taxon>
        <taxon>Malvales</taxon>
        <taxon>Malvaceae</taxon>
        <taxon>Malvoideae</taxon>
        <taxon>Gossypium</taxon>
    </lineage>
</organism>
<dbReference type="AlphaFoldDB" id="A0A7J8NDD5"/>
<proteinExistence type="predicted"/>